<keyword evidence="2" id="KW-0472">Membrane</keyword>
<evidence type="ECO:0000256" key="2">
    <source>
        <dbReference type="SAM" id="Phobius"/>
    </source>
</evidence>
<organism evidence="4 5">
    <name type="scientific">Blattamonas nauphoetae</name>
    <dbReference type="NCBI Taxonomy" id="2049346"/>
    <lineage>
        <taxon>Eukaryota</taxon>
        <taxon>Metamonada</taxon>
        <taxon>Preaxostyla</taxon>
        <taxon>Oxymonadida</taxon>
        <taxon>Blattamonas</taxon>
    </lineage>
</organism>
<dbReference type="EMBL" id="JARBJD010000073">
    <property type="protein sequence ID" value="KAK2954880.1"/>
    <property type="molecule type" value="Genomic_DNA"/>
</dbReference>
<dbReference type="SUPFAM" id="SSF56112">
    <property type="entry name" value="Protein kinase-like (PK-like)"/>
    <property type="match status" value="1"/>
</dbReference>
<reference evidence="4 5" key="1">
    <citation type="journal article" date="2022" name="bioRxiv">
        <title>Genomics of Preaxostyla Flagellates Illuminates Evolutionary Transitions and the Path Towards Mitochondrial Loss.</title>
        <authorList>
            <person name="Novak L.V.F."/>
            <person name="Treitli S.C."/>
            <person name="Pyrih J."/>
            <person name="Halakuc P."/>
            <person name="Pipaliya S.V."/>
            <person name="Vacek V."/>
            <person name="Brzon O."/>
            <person name="Soukal P."/>
            <person name="Eme L."/>
            <person name="Dacks J.B."/>
            <person name="Karnkowska A."/>
            <person name="Elias M."/>
            <person name="Hampl V."/>
        </authorList>
    </citation>
    <scope>NUCLEOTIDE SEQUENCE [LARGE SCALE GENOMIC DNA]</scope>
    <source>
        <strain evidence="4">NAU3</strain>
        <tissue evidence="4">Gut</tissue>
    </source>
</reference>
<keyword evidence="2" id="KW-1133">Transmembrane helix</keyword>
<dbReference type="InterPro" id="IPR000719">
    <property type="entry name" value="Prot_kinase_dom"/>
</dbReference>
<dbReference type="PANTHER" id="PTHR44329">
    <property type="entry name" value="SERINE/THREONINE-PROTEIN KINASE TNNI3K-RELATED"/>
    <property type="match status" value="1"/>
</dbReference>
<dbReference type="InterPro" id="IPR001245">
    <property type="entry name" value="Ser-Thr/Tyr_kinase_cat_dom"/>
</dbReference>
<dbReference type="Pfam" id="PF07714">
    <property type="entry name" value="PK_Tyr_Ser-Thr"/>
    <property type="match status" value="1"/>
</dbReference>
<dbReference type="Proteomes" id="UP001281761">
    <property type="component" value="Unassembled WGS sequence"/>
</dbReference>
<evidence type="ECO:0000313" key="4">
    <source>
        <dbReference type="EMBL" id="KAK2954880.1"/>
    </source>
</evidence>
<evidence type="ECO:0000313" key="5">
    <source>
        <dbReference type="Proteomes" id="UP001281761"/>
    </source>
</evidence>
<accession>A0ABQ9XTT4</accession>
<keyword evidence="2" id="KW-0812">Transmembrane</keyword>
<sequence>MVRFEPPKKGPDLFFSPFPRFMAAPLLILSIFVALSSSSRPVVPFKPRSLDEKLTRSFNSNENRNRLPNRIVLDRDSYIGKELPVVGQTLDISGTSTLILHSNQIRPEQNVDLGHTKLSHPPKLSPIFVLSNSTMSLSTLSISAVHPNAIICSLSSSVQFVSNCRITSNGQQCPFVVVDGQTTESTSITMLNVSHQIPNTFSLLPLISSQMGLNNLQRHLHSSSPLTIVGIGLSMSHTILPRSTGPLFDFGAPSQVVKQLNHDLTVTLSTSTFENMTTHSQPPRREHHPRLAQTVVGSTLSSSSGNIWSAVSLEMNTGGSFSAINSSFSHIHPSLLLSPPPTSTPNQDTNPYYFPEYDQPHCERSMFILARCLFRCMAYDQPILIVEVAGAPEIGIRECLFIECRLHQSSPEACESMISFVFPQNDGMLHFENVLFLEIDTQHVPCLLIQGMQHLSFYYVFFLHVHSQESSVCVFNSNEDCSLCEICFTRCYVQETQWILILQDSRIHNCHGIAFRGNFWDNELSVIDCAFYNPDQSLGTTDRWDQSYHLQQVYESIRLQHISSYTDQDGQLVITLELSDMPQNPSSLMLVAWGTQNEEQTALLLLDGMSGLYIRAVSMPEVVVEHDSPVILVSQQTVYVMSSGIKVGKDGIWLFTVSFMSEYFMGSAVNFTAESGGEHFTQEFRFECTDMFDLEVPVNKSCGGPFSPGSFITLSMQSDDLCVDWFVLECDSVVVPVNHQLTEFADSAVLNEDGTVSVFVRGVNLTNHEIVVELNSSIHSESVLFNEETGKFVFNTTQNGYTPGLDIGAEYSITSFTVDGYSLVPSAQLVFTVPLPLPVEVQVDSSAGVVGRKFTVSFYSTDLAGMEVMIEVSRDQSLHQEVLAFNSEGRCDLVVDDLADHSFFTFEADYSLSVVACPLNLAVLLVPDSFSIPANPQKTIAIESHEYDEYGEYVLIILKESNIGSIPVNITFGNVNNLSDTYTCTVHFESWSNGYIFSYVYNQEGGVPDLKWGETYEIVQVSDGDGPIDDVLLSGVVEIMEEPARVTSVTVRCTSDKAFLTFHGIHFPPTFSFRFYIIIYIMSTTQSLQSNVNDAKFYFNVSSSNSTTAFSVVPAQEAFDLFGPIIPVAFDEGYDFETKGVYTSCRGVHIPHPTAVTSVSLVTTPSPTSFWLKVVGKNFEAGDRFRMSIVESVESNAVSVFEVIVEMSGSEDGQSAPFEVGRPSTLAFGKNYSVASLTLVSQEEFVVLTSETFTTPPKPPQMEILVDGKTGVDGDGCGGVSAPCQTLDKALSHVESTTIETVKVSVANKVTLSASHVLPADIVLVVDQNGETGSIWVPSDTSTAFPLLISSGGMLKLRNLVISIDSVSSDLCLLSSSDTTVELNSLRVTGPLLPTTSNSESVDEMGVCEWETGLVKVSGVSIVVIGKEESKSPFVMPTLDVGSSGGEQKRIGDAVKVRIVGEQLIPCAVSLELLDSSTTHNTTPASTTVLLSGAHVETCTDTLIVLNVSLDEISLDASNEWEGRLVFGSSLVTESFVVKRSVREVRSENAKKAMSWAIPVVVAVVALLIVIIVVIVIVWRRRQNKKEEGQEMADADQVEMDEKMEVIVADHQISTNPNNSMINSQPNEALTKEGNVSSDVLVDIVDEIEAVACGVGIEVVIVKKERTLYNRLHSEEKGGIVKRSVQGQIVRGLKMLSKKDRNTPIFLSLTSHNIVFDSIGRVCFKTSADIVQPTLTTLEPQIVPPPGVEFEDKATEERAHKKDEMSEAQRWLAPEVIEKKENIDATRAAVFSLGLLLWEVETGQVPYGEQDGVNACRQIVAGTLPPMDGIGLDSLKELIADCMALDPKKRPTLDEVESCLDSLPADADDSPPDASMRT</sequence>
<protein>
    <recommendedName>
        <fullName evidence="3">Protein kinase domain-containing protein</fullName>
    </recommendedName>
</protein>
<comment type="caution">
    <text evidence="4">The sequence shown here is derived from an EMBL/GenBank/DDBJ whole genome shotgun (WGS) entry which is preliminary data.</text>
</comment>
<dbReference type="InterPro" id="IPR051681">
    <property type="entry name" value="Ser/Thr_Kinases-Pseudokinases"/>
</dbReference>
<keyword evidence="5" id="KW-1185">Reference proteome</keyword>
<feature type="domain" description="Protein kinase" evidence="3">
    <location>
        <begin position="1521"/>
        <end position="1863"/>
    </location>
</feature>
<dbReference type="InterPro" id="IPR011009">
    <property type="entry name" value="Kinase-like_dom_sf"/>
</dbReference>
<dbReference type="PROSITE" id="PS50011">
    <property type="entry name" value="PROTEIN_KINASE_DOM"/>
    <property type="match status" value="1"/>
</dbReference>
<gene>
    <name evidence="4" type="ORF">BLNAU_10210</name>
</gene>
<feature type="region of interest" description="Disordered" evidence="1">
    <location>
        <begin position="1853"/>
        <end position="1878"/>
    </location>
</feature>
<name>A0ABQ9XTT4_9EUKA</name>
<dbReference type="Gene3D" id="1.10.510.10">
    <property type="entry name" value="Transferase(Phosphotransferase) domain 1"/>
    <property type="match status" value="1"/>
</dbReference>
<feature type="transmembrane region" description="Helical" evidence="2">
    <location>
        <begin position="1556"/>
        <end position="1579"/>
    </location>
</feature>
<evidence type="ECO:0000259" key="3">
    <source>
        <dbReference type="PROSITE" id="PS50011"/>
    </source>
</evidence>
<proteinExistence type="predicted"/>
<evidence type="ECO:0000256" key="1">
    <source>
        <dbReference type="SAM" id="MobiDB-lite"/>
    </source>
</evidence>